<dbReference type="InterPro" id="IPR007627">
    <property type="entry name" value="RNA_pol_sigma70_r2"/>
</dbReference>
<dbReference type="EMBL" id="JAGGLB010000055">
    <property type="protein sequence ID" value="MBP1996703.1"/>
    <property type="molecule type" value="Genomic_DNA"/>
</dbReference>
<evidence type="ECO:0000259" key="5">
    <source>
        <dbReference type="Pfam" id="PF04542"/>
    </source>
</evidence>
<comment type="similarity">
    <text evidence="1">Belongs to the sigma-70 factor family. ECF subfamily.</text>
</comment>
<evidence type="ECO:0000313" key="7">
    <source>
        <dbReference type="EMBL" id="MBP1996703.1"/>
    </source>
</evidence>
<feature type="domain" description="RNA polymerase sigma-70 region 2" evidence="5">
    <location>
        <begin position="45"/>
        <end position="103"/>
    </location>
</feature>
<protein>
    <submittedName>
        <fullName evidence="7">RNA polymerase sigma-70 factor (ECF subfamily)</fullName>
    </submittedName>
</protein>
<dbReference type="RefSeq" id="WP_209979396.1">
    <property type="nucleotide sequence ID" value="NZ_JAGGLB010000055.1"/>
</dbReference>
<dbReference type="InterPro" id="IPR036388">
    <property type="entry name" value="WH-like_DNA-bd_sf"/>
</dbReference>
<dbReference type="NCBIfam" id="TIGR02937">
    <property type="entry name" value="sigma70-ECF"/>
    <property type="match status" value="1"/>
</dbReference>
<reference evidence="7 8" key="1">
    <citation type="submission" date="2021-03" db="EMBL/GenBank/DDBJ databases">
        <title>Genomic Encyclopedia of Type Strains, Phase IV (KMG-IV): sequencing the most valuable type-strain genomes for metagenomic binning, comparative biology and taxonomic classification.</title>
        <authorList>
            <person name="Goeker M."/>
        </authorList>
    </citation>
    <scope>NUCLEOTIDE SEQUENCE [LARGE SCALE GENOMIC DNA]</scope>
    <source>
        <strain evidence="7 8">DSM 26048</strain>
    </source>
</reference>
<evidence type="ECO:0000256" key="1">
    <source>
        <dbReference type="ARBA" id="ARBA00010641"/>
    </source>
</evidence>
<proteinExistence type="inferred from homology"/>
<evidence type="ECO:0000259" key="6">
    <source>
        <dbReference type="Pfam" id="PF08281"/>
    </source>
</evidence>
<dbReference type="SUPFAM" id="SSF88659">
    <property type="entry name" value="Sigma3 and sigma4 domains of RNA polymerase sigma factors"/>
    <property type="match status" value="1"/>
</dbReference>
<dbReference type="Pfam" id="PF08281">
    <property type="entry name" value="Sigma70_r4_2"/>
    <property type="match status" value="1"/>
</dbReference>
<organism evidence="7 8">
    <name type="scientific">Paenibacillus eucommiae</name>
    <dbReference type="NCBI Taxonomy" id="1355755"/>
    <lineage>
        <taxon>Bacteria</taxon>
        <taxon>Bacillati</taxon>
        <taxon>Bacillota</taxon>
        <taxon>Bacilli</taxon>
        <taxon>Bacillales</taxon>
        <taxon>Paenibacillaceae</taxon>
        <taxon>Paenibacillus</taxon>
    </lineage>
</organism>
<keyword evidence="2" id="KW-0805">Transcription regulation</keyword>
<keyword evidence="3" id="KW-0731">Sigma factor</keyword>
<dbReference type="InterPro" id="IPR014284">
    <property type="entry name" value="RNA_pol_sigma-70_dom"/>
</dbReference>
<dbReference type="InterPro" id="IPR013324">
    <property type="entry name" value="RNA_pol_sigma_r3/r4-like"/>
</dbReference>
<feature type="domain" description="RNA polymerase sigma factor 70 region 4 type 2" evidence="6">
    <location>
        <begin position="136"/>
        <end position="172"/>
    </location>
</feature>
<dbReference type="Proteomes" id="UP001519287">
    <property type="component" value="Unassembled WGS sequence"/>
</dbReference>
<comment type="caution">
    <text evidence="7">The sequence shown here is derived from an EMBL/GenBank/DDBJ whole genome shotgun (WGS) entry which is preliminary data.</text>
</comment>
<keyword evidence="4" id="KW-0804">Transcription</keyword>
<dbReference type="Gene3D" id="1.10.10.10">
    <property type="entry name" value="Winged helix-like DNA-binding domain superfamily/Winged helix DNA-binding domain"/>
    <property type="match status" value="1"/>
</dbReference>
<sequence>MKKNMMRIGNAKNEPFELFNCYIDKQLKGGLILTAEEFFYTFKLDVERTCFYMLQHRQDAEDMCQEVFVKAIQSGFKSIENKKPWLLSITMNMCRNHLKRKNREVLLNRLKQIFVTISVENTYEGKEMQTELQIKLQQLPERIRSVLVLKYLHQMKNEEVAQILHIPVRKIKM</sequence>
<dbReference type="Gene3D" id="1.10.1740.10">
    <property type="match status" value="1"/>
</dbReference>
<dbReference type="Pfam" id="PF04542">
    <property type="entry name" value="Sigma70_r2"/>
    <property type="match status" value="1"/>
</dbReference>
<dbReference type="InterPro" id="IPR039425">
    <property type="entry name" value="RNA_pol_sigma-70-like"/>
</dbReference>
<dbReference type="PANTHER" id="PTHR43133:SF51">
    <property type="entry name" value="RNA POLYMERASE SIGMA FACTOR"/>
    <property type="match status" value="1"/>
</dbReference>
<evidence type="ECO:0000256" key="3">
    <source>
        <dbReference type="ARBA" id="ARBA00023082"/>
    </source>
</evidence>
<accession>A0ABS4JA27</accession>
<dbReference type="SUPFAM" id="SSF88946">
    <property type="entry name" value="Sigma2 domain of RNA polymerase sigma factors"/>
    <property type="match status" value="1"/>
</dbReference>
<evidence type="ECO:0000256" key="2">
    <source>
        <dbReference type="ARBA" id="ARBA00023015"/>
    </source>
</evidence>
<name>A0ABS4JA27_9BACL</name>
<dbReference type="PANTHER" id="PTHR43133">
    <property type="entry name" value="RNA POLYMERASE ECF-TYPE SIGMA FACTO"/>
    <property type="match status" value="1"/>
</dbReference>
<evidence type="ECO:0000313" key="8">
    <source>
        <dbReference type="Proteomes" id="UP001519287"/>
    </source>
</evidence>
<gene>
    <name evidence="7" type="ORF">J2Z66_008351</name>
</gene>
<evidence type="ECO:0000256" key="4">
    <source>
        <dbReference type="ARBA" id="ARBA00023163"/>
    </source>
</evidence>
<dbReference type="InterPro" id="IPR013249">
    <property type="entry name" value="RNA_pol_sigma70_r4_t2"/>
</dbReference>
<dbReference type="InterPro" id="IPR013325">
    <property type="entry name" value="RNA_pol_sigma_r2"/>
</dbReference>
<keyword evidence="8" id="KW-1185">Reference proteome</keyword>